<comment type="similarity">
    <text evidence="1">Belongs to the AB hydrolase superfamily. AB hydrolase 4 family.</text>
</comment>
<reference evidence="4 5" key="1">
    <citation type="submission" date="2020-01" db="EMBL/GenBank/DDBJ databases">
        <authorList>
            <person name="Kim M.K."/>
        </authorList>
    </citation>
    <scope>NUCLEOTIDE SEQUENCE [LARGE SCALE GENOMIC DNA]</scope>
    <source>
        <strain evidence="4 5">172606-1</strain>
    </source>
</reference>
<evidence type="ECO:0000313" key="4">
    <source>
        <dbReference type="EMBL" id="QHT66625.1"/>
    </source>
</evidence>
<feature type="domain" description="AB hydrolase-1" evidence="3">
    <location>
        <begin position="63"/>
        <end position="302"/>
    </location>
</feature>
<protein>
    <submittedName>
        <fullName evidence="4">Alpha/beta fold hydrolase</fullName>
    </submittedName>
</protein>
<dbReference type="RefSeq" id="WP_162442679.1">
    <property type="nucleotide sequence ID" value="NZ_CP048222.1"/>
</dbReference>
<feature type="active site" description="Charge relay system" evidence="2">
    <location>
        <position position="267"/>
    </location>
</feature>
<dbReference type="SUPFAM" id="SSF53474">
    <property type="entry name" value="alpha/beta-Hydrolases"/>
    <property type="match status" value="1"/>
</dbReference>
<dbReference type="InterPro" id="IPR029058">
    <property type="entry name" value="AB_hydrolase_fold"/>
</dbReference>
<dbReference type="PIRSF" id="PIRSF005211">
    <property type="entry name" value="Ab_hydro_YheT"/>
    <property type="match status" value="1"/>
</dbReference>
<dbReference type="Gene3D" id="3.40.50.1820">
    <property type="entry name" value="alpha/beta hydrolase"/>
    <property type="match status" value="1"/>
</dbReference>
<evidence type="ECO:0000259" key="3">
    <source>
        <dbReference type="Pfam" id="PF00561"/>
    </source>
</evidence>
<dbReference type="PANTHER" id="PTHR10794">
    <property type="entry name" value="ABHYDROLASE DOMAIN-CONTAINING PROTEIN"/>
    <property type="match status" value="1"/>
</dbReference>
<dbReference type="Proteomes" id="UP000480178">
    <property type="component" value="Chromosome"/>
</dbReference>
<feature type="active site" description="Charge relay system" evidence="2">
    <location>
        <position position="296"/>
    </location>
</feature>
<organism evidence="4 5">
    <name type="scientific">Rhodocytophaga rosea</name>
    <dbReference type="NCBI Taxonomy" id="2704465"/>
    <lineage>
        <taxon>Bacteria</taxon>
        <taxon>Pseudomonadati</taxon>
        <taxon>Bacteroidota</taxon>
        <taxon>Cytophagia</taxon>
        <taxon>Cytophagales</taxon>
        <taxon>Rhodocytophagaceae</taxon>
        <taxon>Rhodocytophaga</taxon>
    </lineage>
</organism>
<sequence>MPLIPQSDYKPPFYLFNAHLQTIIPSLFRKVEGVQYTRERIDTTDGDFLDLDWSCKGNTRIAIISHGLEGDSYRPYVRGMVKELNGSGWDALAWNFRGCSGEINRNLRFYHSGATEDLEEVIWHVLQKNQYHTIALVGFSLGGNLTLKYLGEQSKNIYPQIKKAVVFSVPCDLQTGSLKMAGFGNKIYMTRFLRHLRKKVQAKAALMPDKIHDREYHRIKTFRDFDDRYTAPLHGFKDAIDYWTQCSSRNFLHGIAIPTLIVNAKNDPFLSPECFPENQVKELSNVFLEIPEEGGHCGFYNKDLHGKYWSEERAIRFLET</sequence>
<gene>
    <name evidence="4" type="ORF">GXP67_08135</name>
</gene>
<dbReference type="KEGG" id="rhoz:GXP67_08135"/>
<proteinExistence type="inferred from homology"/>
<evidence type="ECO:0000256" key="1">
    <source>
        <dbReference type="ARBA" id="ARBA00010884"/>
    </source>
</evidence>
<dbReference type="Pfam" id="PF00561">
    <property type="entry name" value="Abhydrolase_1"/>
    <property type="match status" value="1"/>
</dbReference>
<dbReference type="InterPro" id="IPR000073">
    <property type="entry name" value="AB_hydrolase_1"/>
</dbReference>
<dbReference type="InterPro" id="IPR012020">
    <property type="entry name" value="ABHD4"/>
</dbReference>
<evidence type="ECO:0000313" key="5">
    <source>
        <dbReference type="Proteomes" id="UP000480178"/>
    </source>
</evidence>
<feature type="active site" description="Charge relay system" evidence="2">
    <location>
        <position position="140"/>
    </location>
</feature>
<dbReference type="GO" id="GO:0034338">
    <property type="term" value="F:short-chain carboxylesterase activity"/>
    <property type="evidence" value="ECO:0007669"/>
    <property type="project" value="TreeGrafter"/>
</dbReference>
<dbReference type="AlphaFoldDB" id="A0A6C0GF59"/>
<accession>A0A6C0GF59</accession>
<keyword evidence="5" id="KW-1185">Reference proteome</keyword>
<keyword evidence="4" id="KW-0378">Hydrolase</keyword>
<evidence type="ECO:0000256" key="2">
    <source>
        <dbReference type="PIRSR" id="PIRSR005211-1"/>
    </source>
</evidence>
<dbReference type="GO" id="GO:0047372">
    <property type="term" value="F:monoacylglycerol lipase activity"/>
    <property type="evidence" value="ECO:0007669"/>
    <property type="project" value="TreeGrafter"/>
</dbReference>
<dbReference type="PANTHER" id="PTHR10794:SF94">
    <property type="entry name" value="ESTERASE YHET-RELATED"/>
    <property type="match status" value="1"/>
</dbReference>
<dbReference type="InterPro" id="IPR050960">
    <property type="entry name" value="AB_hydrolase_4_sf"/>
</dbReference>
<name>A0A6C0GF59_9BACT</name>
<dbReference type="EMBL" id="CP048222">
    <property type="protein sequence ID" value="QHT66625.1"/>
    <property type="molecule type" value="Genomic_DNA"/>
</dbReference>